<dbReference type="AlphaFoldDB" id="A0A6G8PVB0"/>
<dbReference type="RefSeq" id="WP_166398377.1">
    <property type="nucleotide sequence ID" value="NZ_CP045121.1"/>
</dbReference>
<sequence>MAALIALAWLTLWAWGHSPYGRFLGHHGLEEVRGNAVLMLVFVAGWVVMVVAMMLPTSLPLISLFRTLVRRREDRARLVALLVAGYLGVWTLFGAAVYLGDLFLHEAVEGGSWLEANARFVAAGTVTLAGLYQFTPLKHHCLQKCRSPLSFIAGHWHGRDEAAQALRLGAHHGLFCVGCCWSLMLVMFAVGLGSLGWMLVLGAVMAVEKNASWGRRIGTPLGVVLLGWGLALGASEVLTAQPTHLH</sequence>
<protein>
    <submittedName>
        <fullName evidence="2">DUF2182 domain-containing protein</fullName>
    </submittedName>
</protein>
<evidence type="ECO:0000313" key="3">
    <source>
        <dbReference type="Proteomes" id="UP000502706"/>
    </source>
</evidence>
<feature type="transmembrane region" description="Helical" evidence="1">
    <location>
        <begin position="174"/>
        <end position="200"/>
    </location>
</feature>
<keyword evidence="3" id="KW-1185">Reference proteome</keyword>
<keyword evidence="1" id="KW-0812">Transmembrane</keyword>
<dbReference type="KEGG" id="rmar:GBA65_06015"/>
<feature type="transmembrane region" description="Helical" evidence="1">
    <location>
        <begin position="40"/>
        <end position="66"/>
    </location>
</feature>
<name>A0A6G8PVB0_9ACTN</name>
<evidence type="ECO:0000313" key="2">
    <source>
        <dbReference type="EMBL" id="QIN78136.1"/>
    </source>
</evidence>
<dbReference type="InterPro" id="IPR018688">
    <property type="entry name" value="PpoB2-like"/>
</dbReference>
<feature type="transmembrane region" description="Helical" evidence="1">
    <location>
        <begin position="220"/>
        <end position="240"/>
    </location>
</feature>
<gene>
    <name evidence="2" type="ORF">GBA65_06015</name>
</gene>
<reference evidence="2 3" key="1">
    <citation type="submission" date="2019-10" db="EMBL/GenBank/DDBJ databases">
        <title>Rubrobacter sp nov SCSIO 52915 isolated from a deep-sea sediment in the South China Sea.</title>
        <authorList>
            <person name="Chen R.W."/>
        </authorList>
    </citation>
    <scope>NUCLEOTIDE SEQUENCE [LARGE SCALE GENOMIC DNA]</scope>
    <source>
        <strain evidence="2 3">SCSIO 52915</strain>
    </source>
</reference>
<dbReference type="Proteomes" id="UP000502706">
    <property type="component" value="Chromosome"/>
</dbReference>
<dbReference type="EMBL" id="CP045121">
    <property type="protein sequence ID" value="QIN78136.1"/>
    <property type="molecule type" value="Genomic_DNA"/>
</dbReference>
<keyword evidence="1" id="KW-0472">Membrane</keyword>
<evidence type="ECO:0000256" key="1">
    <source>
        <dbReference type="SAM" id="Phobius"/>
    </source>
</evidence>
<accession>A0A6G8PVB0</accession>
<keyword evidence="1" id="KW-1133">Transmembrane helix</keyword>
<dbReference type="Pfam" id="PF09948">
    <property type="entry name" value="PpoB2"/>
    <property type="match status" value="1"/>
</dbReference>
<proteinExistence type="predicted"/>
<feature type="transmembrane region" description="Helical" evidence="1">
    <location>
        <begin position="78"/>
        <end position="100"/>
    </location>
</feature>
<organism evidence="2 3">
    <name type="scientific">Rubrobacter marinus</name>
    <dbReference type="NCBI Taxonomy" id="2653852"/>
    <lineage>
        <taxon>Bacteria</taxon>
        <taxon>Bacillati</taxon>
        <taxon>Actinomycetota</taxon>
        <taxon>Rubrobacteria</taxon>
        <taxon>Rubrobacterales</taxon>
        <taxon>Rubrobacteraceae</taxon>
        <taxon>Rubrobacter</taxon>
    </lineage>
</organism>